<comment type="similarity">
    <text evidence="1">Belongs to the IMPACT family.</text>
</comment>
<dbReference type="GO" id="GO:0006446">
    <property type="term" value="P:regulation of translational initiation"/>
    <property type="evidence" value="ECO:0007669"/>
    <property type="project" value="TreeGrafter"/>
</dbReference>
<comment type="caution">
    <text evidence="4">The sequence shown here is derived from an EMBL/GenBank/DDBJ whole genome shotgun (WGS) entry which is preliminary data.</text>
</comment>
<organism evidence="4 5">
    <name type="scientific">Liquorilactobacillus satsumensis DSM 16230 = JCM 12392</name>
    <dbReference type="NCBI Taxonomy" id="1423801"/>
    <lineage>
        <taxon>Bacteria</taxon>
        <taxon>Bacillati</taxon>
        <taxon>Bacillota</taxon>
        <taxon>Bacilli</taxon>
        <taxon>Lactobacillales</taxon>
        <taxon>Lactobacillaceae</taxon>
        <taxon>Liquorilactobacillus</taxon>
    </lineage>
</organism>
<dbReference type="RefSeq" id="WP_054757841.1">
    <property type="nucleotide sequence ID" value="NZ_AZFQ01000012.1"/>
</dbReference>
<evidence type="ECO:0000259" key="2">
    <source>
        <dbReference type="Pfam" id="PF01205"/>
    </source>
</evidence>
<dbReference type="SUPFAM" id="SSF54211">
    <property type="entry name" value="Ribosomal protein S5 domain 2-like"/>
    <property type="match status" value="1"/>
</dbReference>
<dbReference type="STRING" id="1423801.FD50_GL002188"/>
<evidence type="ECO:0000259" key="3">
    <source>
        <dbReference type="Pfam" id="PF09186"/>
    </source>
</evidence>
<sequence length="211" mass="23504">MKTYLTVKNQHQTELLIKKSTFICSVARTESEEQATQFITQVKASHAKATHNCFAYLLGMQNEIQRSSDNGEPSGTAGHPILEVLKKNNLRNVTAVVTRYFGGIKLGTGGLIRAYSQATSQALTAETIVICQPQQILELEIAYPQLGKLQHFLESEAISLINTEYLVSVTLTVAVPQENATQFEKKVIELLNNAVKIKKGQLRYRELPYHA</sequence>
<dbReference type="Gene3D" id="3.30.230.30">
    <property type="entry name" value="Impact, N-terminal domain"/>
    <property type="match status" value="1"/>
</dbReference>
<dbReference type="Gene3D" id="3.30.70.240">
    <property type="match status" value="1"/>
</dbReference>
<dbReference type="InterPro" id="IPR001498">
    <property type="entry name" value="Impact_N"/>
</dbReference>
<dbReference type="Pfam" id="PF01205">
    <property type="entry name" value="Impact_N"/>
    <property type="match status" value="1"/>
</dbReference>
<dbReference type="PATRIC" id="fig|1423801.4.peg.2235"/>
<dbReference type="AlphaFoldDB" id="A0A0R1V4Y4"/>
<evidence type="ECO:0008006" key="6">
    <source>
        <dbReference type="Google" id="ProtNLM"/>
    </source>
</evidence>
<dbReference type="InterPro" id="IPR015269">
    <property type="entry name" value="UPF0029_Impact_C"/>
</dbReference>
<name>A0A0R1V4Y4_9LACO</name>
<dbReference type="PROSITE" id="PS00910">
    <property type="entry name" value="UPF0029"/>
    <property type="match status" value="1"/>
</dbReference>
<proteinExistence type="inferred from homology"/>
<dbReference type="InterPro" id="IPR015796">
    <property type="entry name" value="Impact_YigZ-like"/>
</dbReference>
<dbReference type="GO" id="GO:0005737">
    <property type="term" value="C:cytoplasm"/>
    <property type="evidence" value="ECO:0007669"/>
    <property type="project" value="TreeGrafter"/>
</dbReference>
<gene>
    <name evidence="4" type="ORF">FD50_GL002188</name>
</gene>
<dbReference type="SUPFAM" id="SSF54980">
    <property type="entry name" value="EF-G C-terminal domain-like"/>
    <property type="match status" value="1"/>
</dbReference>
<evidence type="ECO:0000256" key="1">
    <source>
        <dbReference type="ARBA" id="ARBA00007665"/>
    </source>
</evidence>
<dbReference type="GeneID" id="98307137"/>
<dbReference type="Pfam" id="PF09186">
    <property type="entry name" value="DUF1949"/>
    <property type="match status" value="1"/>
</dbReference>
<dbReference type="InterPro" id="IPR036956">
    <property type="entry name" value="Impact_N_sf"/>
</dbReference>
<dbReference type="NCBIfam" id="TIGR00257">
    <property type="entry name" value="IMPACT_YIGZ"/>
    <property type="match status" value="1"/>
</dbReference>
<dbReference type="EMBL" id="AZFQ01000012">
    <property type="protein sequence ID" value="KRM00213.1"/>
    <property type="molecule type" value="Genomic_DNA"/>
</dbReference>
<dbReference type="InterPro" id="IPR035647">
    <property type="entry name" value="EFG_III/V"/>
</dbReference>
<dbReference type="PANTHER" id="PTHR16301">
    <property type="entry name" value="IMPACT-RELATED"/>
    <property type="match status" value="1"/>
</dbReference>
<dbReference type="InterPro" id="IPR020568">
    <property type="entry name" value="Ribosomal_Su5_D2-typ_SF"/>
</dbReference>
<keyword evidence="5" id="KW-1185">Reference proteome</keyword>
<dbReference type="Proteomes" id="UP000051166">
    <property type="component" value="Unassembled WGS sequence"/>
</dbReference>
<dbReference type="OrthoDB" id="9813771at2"/>
<reference evidence="4 5" key="1">
    <citation type="journal article" date="2015" name="Genome Announc.">
        <title>Expanding the biotechnology potential of lactobacilli through comparative genomics of 213 strains and associated genera.</title>
        <authorList>
            <person name="Sun Z."/>
            <person name="Harris H.M."/>
            <person name="McCann A."/>
            <person name="Guo C."/>
            <person name="Argimon S."/>
            <person name="Zhang W."/>
            <person name="Yang X."/>
            <person name="Jeffery I.B."/>
            <person name="Cooney J.C."/>
            <person name="Kagawa T.F."/>
            <person name="Liu W."/>
            <person name="Song Y."/>
            <person name="Salvetti E."/>
            <person name="Wrobel A."/>
            <person name="Rasinkangas P."/>
            <person name="Parkhill J."/>
            <person name="Rea M.C."/>
            <person name="O'Sullivan O."/>
            <person name="Ritari J."/>
            <person name="Douillard F.P."/>
            <person name="Paul Ross R."/>
            <person name="Yang R."/>
            <person name="Briner A.E."/>
            <person name="Felis G.E."/>
            <person name="de Vos W.M."/>
            <person name="Barrangou R."/>
            <person name="Klaenhammer T.R."/>
            <person name="Caufield P.W."/>
            <person name="Cui Y."/>
            <person name="Zhang H."/>
            <person name="O'Toole P.W."/>
        </authorList>
    </citation>
    <scope>NUCLEOTIDE SEQUENCE [LARGE SCALE GENOMIC DNA]</scope>
    <source>
        <strain evidence="4 5">DSM 16230</strain>
    </source>
</reference>
<accession>A0A0R1V4Y4</accession>
<evidence type="ECO:0000313" key="5">
    <source>
        <dbReference type="Proteomes" id="UP000051166"/>
    </source>
</evidence>
<dbReference type="PANTHER" id="PTHR16301:SF20">
    <property type="entry name" value="IMPACT FAMILY MEMBER YIGZ"/>
    <property type="match status" value="1"/>
</dbReference>
<dbReference type="InterPro" id="IPR023582">
    <property type="entry name" value="Impact"/>
</dbReference>
<feature type="domain" description="UPF0029" evidence="3">
    <location>
        <begin position="139"/>
        <end position="193"/>
    </location>
</feature>
<evidence type="ECO:0000313" key="4">
    <source>
        <dbReference type="EMBL" id="KRM00213.1"/>
    </source>
</evidence>
<feature type="domain" description="Impact N-terminal" evidence="2">
    <location>
        <begin position="18"/>
        <end position="123"/>
    </location>
</feature>
<dbReference type="InterPro" id="IPR020569">
    <property type="entry name" value="UPF0029_Impact_CS"/>
</dbReference>
<protein>
    <recommendedName>
        <fullName evidence="6">YigZ family protein</fullName>
    </recommendedName>
</protein>